<name>A0A9P7VL92_9AGAR</name>
<organism evidence="3 4">
    <name type="scientific">Guyanagaster necrorhizus</name>
    <dbReference type="NCBI Taxonomy" id="856835"/>
    <lineage>
        <taxon>Eukaryota</taxon>
        <taxon>Fungi</taxon>
        <taxon>Dikarya</taxon>
        <taxon>Basidiomycota</taxon>
        <taxon>Agaricomycotina</taxon>
        <taxon>Agaricomycetes</taxon>
        <taxon>Agaricomycetidae</taxon>
        <taxon>Agaricales</taxon>
        <taxon>Marasmiineae</taxon>
        <taxon>Physalacriaceae</taxon>
        <taxon>Guyanagaster</taxon>
    </lineage>
</organism>
<keyword evidence="2" id="KW-1133">Transmembrane helix</keyword>
<dbReference type="AlphaFoldDB" id="A0A9P7VL92"/>
<feature type="transmembrane region" description="Helical" evidence="2">
    <location>
        <begin position="7"/>
        <end position="27"/>
    </location>
</feature>
<gene>
    <name evidence="3" type="ORF">BT62DRAFT_922015</name>
</gene>
<dbReference type="GeneID" id="66106669"/>
<accession>A0A9P7VL92</accession>
<dbReference type="EMBL" id="MU250546">
    <property type="protein sequence ID" value="KAG7443206.1"/>
    <property type="molecule type" value="Genomic_DNA"/>
</dbReference>
<dbReference type="OrthoDB" id="3010544at2759"/>
<evidence type="ECO:0000256" key="1">
    <source>
        <dbReference type="SAM" id="MobiDB-lite"/>
    </source>
</evidence>
<feature type="region of interest" description="Disordered" evidence="1">
    <location>
        <begin position="192"/>
        <end position="223"/>
    </location>
</feature>
<keyword evidence="2" id="KW-0812">Transmembrane</keyword>
<evidence type="ECO:0000313" key="3">
    <source>
        <dbReference type="EMBL" id="KAG7443206.1"/>
    </source>
</evidence>
<proteinExistence type="predicted"/>
<feature type="transmembrane region" description="Helical" evidence="2">
    <location>
        <begin position="67"/>
        <end position="87"/>
    </location>
</feature>
<keyword evidence="2" id="KW-0472">Membrane</keyword>
<feature type="compositionally biased region" description="Basic and acidic residues" evidence="1">
    <location>
        <begin position="203"/>
        <end position="223"/>
    </location>
</feature>
<feature type="transmembrane region" description="Helical" evidence="2">
    <location>
        <begin position="33"/>
        <end position="55"/>
    </location>
</feature>
<dbReference type="RefSeq" id="XP_043036706.1">
    <property type="nucleotide sequence ID" value="XM_043184372.1"/>
</dbReference>
<protein>
    <submittedName>
        <fullName evidence="3">Uncharacterized protein</fullName>
    </submittedName>
</protein>
<comment type="caution">
    <text evidence="3">The sequence shown here is derived from an EMBL/GenBank/DDBJ whole genome shotgun (WGS) entry which is preliminary data.</text>
</comment>
<sequence length="245" mass="27402">MVIIGPGITGIICTILADSTMIWHYWIVWGQHWLSILPPVLFLLSATAFKIIFVYQDYMEINYEKYIITFSSYNSVLLVYFDFLAAITKGIAPTLLVGHVAAGHAHSDDSWQGSVISGSLHFGTHPGGQSSQQDSMISIDLESQQEIGDAYGHQNPASSEENSASGIQENDLEVAQQERDIIYSHHTLAESQTDVGINSEGVIQKHDSELEQERERERERDEEYSHCMLKSSREDIGIESVILKV</sequence>
<reference evidence="3" key="1">
    <citation type="submission" date="2020-11" db="EMBL/GenBank/DDBJ databases">
        <title>Adaptations for nitrogen fixation in a non-lichenized fungal sporocarp promotes dispersal by wood-feeding termites.</title>
        <authorList>
            <consortium name="DOE Joint Genome Institute"/>
            <person name="Koch R.A."/>
            <person name="Yoon G."/>
            <person name="Arayal U."/>
            <person name="Lail K."/>
            <person name="Amirebrahimi M."/>
            <person name="Labutti K."/>
            <person name="Lipzen A."/>
            <person name="Riley R."/>
            <person name="Barry K."/>
            <person name="Henrissat B."/>
            <person name="Grigoriev I.V."/>
            <person name="Herr J.R."/>
            <person name="Aime M.C."/>
        </authorList>
    </citation>
    <scope>NUCLEOTIDE SEQUENCE</scope>
    <source>
        <strain evidence="3">MCA 3950</strain>
    </source>
</reference>
<evidence type="ECO:0000313" key="4">
    <source>
        <dbReference type="Proteomes" id="UP000812287"/>
    </source>
</evidence>
<evidence type="ECO:0000256" key="2">
    <source>
        <dbReference type="SAM" id="Phobius"/>
    </source>
</evidence>
<keyword evidence="4" id="KW-1185">Reference proteome</keyword>
<dbReference type="Proteomes" id="UP000812287">
    <property type="component" value="Unassembled WGS sequence"/>
</dbReference>